<gene>
    <name evidence="1" type="ORF">N7492_000402</name>
</gene>
<dbReference type="Gene3D" id="3.40.50.300">
    <property type="entry name" value="P-loop containing nucleotide triphosphate hydrolases"/>
    <property type="match status" value="1"/>
</dbReference>
<dbReference type="PANTHER" id="PTHR36978:SF4">
    <property type="entry name" value="P-LOOP CONTAINING NUCLEOSIDE TRIPHOSPHATE HYDROLASE PROTEIN"/>
    <property type="match status" value="1"/>
</dbReference>
<dbReference type="PANTHER" id="PTHR36978">
    <property type="entry name" value="P-LOOP CONTAINING NUCLEOTIDE TRIPHOSPHATE HYDROLASE"/>
    <property type="match status" value="1"/>
</dbReference>
<dbReference type="InterPro" id="IPR027417">
    <property type="entry name" value="P-loop_NTPase"/>
</dbReference>
<dbReference type="SUPFAM" id="SSF52540">
    <property type="entry name" value="P-loop containing nucleoside triphosphate hydrolases"/>
    <property type="match status" value="1"/>
</dbReference>
<dbReference type="Proteomes" id="UP001146351">
    <property type="component" value="Unassembled WGS sequence"/>
</dbReference>
<dbReference type="Pfam" id="PF17784">
    <property type="entry name" value="Sulfotransfer_4"/>
    <property type="match status" value="1"/>
</dbReference>
<evidence type="ECO:0008006" key="3">
    <source>
        <dbReference type="Google" id="ProtNLM"/>
    </source>
</evidence>
<evidence type="ECO:0000313" key="2">
    <source>
        <dbReference type="Proteomes" id="UP001146351"/>
    </source>
</evidence>
<dbReference type="InterPro" id="IPR040632">
    <property type="entry name" value="Sulfotransfer_4"/>
</dbReference>
<protein>
    <recommendedName>
        <fullName evidence="3">P-loop containing nucleoside triphosphate hydrolase protein</fullName>
    </recommendedName>
</protein>
<accession>A0A9W9LYI0</accession>
<dbReference type="OrthoDB" id="408152at2759"/>
<keyword evidence="2" id="KW-1185">Reference proteome</keyword>
<name>A0A9W9LYI0_9EURO</name>
<sequence>MSRKIDRFQPPAASQRKPIKVIVSSPSRSGTLGLYRAMQILGFKPYHLFECVVVHGLPHVEIFKEAVTAQYNRLSGVKRYDRADCDKWMTGYDCLVEIPSYMGMDVMEAYVDDPDVKFILTERDPQKWASSVNKTAAQVAGLATQFPTNILKYFDGFLYEFLRMNQIVYRAMAGGTQVGDPDNEEMLCKYYTEYIKNVKATIPTDRLCLIQLEDGLDWNSICPFLGLPIPDEDYPGRNEPEKFKKLLETCLQPAITAATMRLAAVAVPISGVLGWMCVKYGPGLMAALRKAS</sequence>
<dbReference type="AlphaFoldDB" id="A0A9W9LYI0"/>
<reference evidence="1" key="2">
    <citation type="journal article" date="2023" name="IMA Fungus">
        <title>Comparative genomic study of the Penicillium genus elucidates a diverse pangenome and 15 lateral gene transfer events.</title>
        <authorList>
            <person name="Petersen C."/>
            <person name="Sorensen T."/>
            <person name="Nielsen M.R."/>
            <person name="Sondergaard T.E."/>
            <person name="Sorensen J.L."/>
            <person name="Fitzpatrick D.A."/>
            <person name="Frisvad J.C."/>
            <person name="Nielsen K.L."/>
        </authorList>
    </citation>
    <scope>NUCLEOTIDE SEQUENCE</scope>
    <source>
        <strain evidence="1">IBT 21917</strain>
    </source>
</reference>
<reference evidence="1" key="1">
    <citation type="submission" date="2022-11" db="EMBL/GenBank/DDBJ databases">
        <authorList>
            <person name="Petersen C."/>
        </authorList>
    </citation>
    <scope>NUCLEOTIDE SEQUENCE</scope>
    <source>
        <strain evidence="1">IBT 21917</strain>
    </source>
</reference>
<comment type="caution">
    <text evidence="1">The sequence shown here is derived from an EMBL/GenBank/DDBJ whole genome shotgun (WGS) entry which is preliminary data.</text>
</comment>
<dbReference type="EMBL" id="JAPQKO010000001">
    <property type="protein sequence ID" value="KAJ5182786.1"/>
    <property type="molecule type" value="Genomic_DNA"/>
</dbReference>
<evidence type="ECO:0000313" key="1">
    <source>
        <dbReference type="EMBL" id="KAJ5182786.1"/>
    </source>
</evidence>
<proteinExistence type="predicted"/>
<organism evidence="1 2">
    <name type="scientific">Penicillium capsulatum</name>
    <dbReference type="NCBI Taxonomy" id="69766"/>
    <lineage>
        <taxon>Eukaryota</taxon>
        <taxon>Fungi</taxon>
        <taxon>Dikarya</taxon>
        <taxon>Ascomycota</taxon>
        <taxon>Pezizomycotina</taxon>
        <taxon>Eurotiomycetes</taxon>
        <taxon>Eurotiomycetidae</taxon>
        <taxon>Eurotiales</taxon>
        <taxon>Aspergillaceae</taxon>
        <taxon>Penicillium</taxon>
    </lineage>
</organism>